<evidence type="ECO:0000256" key="3">
    <source>
        <dbReference type="ARBA" id="ARBA00022801"/>
    </source>
</evidence>
<comment type="similarity">
    <text evidence="1">Belongs to the GTP cyclohydrolase II family.</text>
</comment>
<dbReference type="InterPro" id="IPR000926">
    <property type="entry name" value="RibA"/>
</dbReference>
<organism evidence="8 9">
    <name type="scientific">Aspergillus cavernicola</name>
    <dbReference type="NCBI Taxonomy" id="176166"/>
    <lineage>
        <taxon>Eukaryota</taxon>
        <taxon>Fungi</taxon>
        <taxon>Dikarya</taxon>
        <taxon>Ascomycota</taxon>
        <taxon>Pezizomycotina</taxon>
        <taxon>Eurotiomycetes</taxon>
        <taxon>Eurotiomycetidae</taxon>
        <taxon>Eurotiales</taxon>
        <taxon>Aspergillaceae</taxon>
        <taxon>Aspergillus</taxon>
        <taxon>Aspergillus subgen. Nidulantes</taxon>
    </lineage>
</organism>
<evidence type="ECO:0000256" key="4">
    <source>
        <dbReference type="ARBA" id="ARBA00023134"/>
    </source>
</evidence>
<dbReference type="SUPFAM" id="SSF142695">
    <property type="entry name" value="RibA-like"/>
    <property type="match status" value="1"/>
</dbReference>
<dbReference type="Gene3D" id="3.40.50.10990">
    <property type="entry name" value="GTP cyclohydrolase II"/>
    <property type="match status" value="1"/>
</dbReference>
<feature type="domain" description="GTP cyclohydrolase N-terminal" evidence="7">
    <location>
        <begin position="29"/>
        <end position="221"/>
    </location>
</feature>
<dbReference type="Pfam" id="PF00925">
    <property type="entry name" value="GTP_cyclohydro2"/>
    <property type="match status" value="1"/>
</dbReference>
<accession>A0ABR4HPJ2</accession>
<evidence type="ECO:0000256" key="5">
    <source>
        <dbReference type="SAM" id="MobiDB-lite"/>
    </source>
</evidence>
<feature type="domain" description="GTP cyclohydrolase II" evidence="6">
    <location>
        <begin position="262"/>
        <end position="396"/>
    </location>
</feature>
<evidence type="ECO:0000313" key="8">
    <source>
        <dbReference type="EMBL" id="KAL2817275.1"/>
    </source>
</evidence>
<dbReference type="Gene3D" id="3.20.20.70">
    <property type="entry name" value="Aldolase class I"/>
    <property type="match status" value="1"/>
</dbReference>
<evidence type="ECO:0000259" key="6">
    <source>
        <dbReference type="Pfam" id="PF00925"/>
    </source>
</evidence>
<dbReference type="PANTHER" id="PTHR47259:SF2">
    <property type="entry name" value="URACIL-REGULATED PROTEIN 1"/>
    <property type="match status" value="1"/>
</dbReference>
<gene>
    <name evidence="8" type="ORF">BDW59DRAFT_175521</name>
</gene>
<dbReference type="InterPro" id="IPR032677">
    <property type="entry name" value="GTP_cyclohydro_II"/>
</dbReference>
<proteinExistence type="inferred from homology"/>
<dbReference type="InterPro" id="IPR002220">
    <property type="entry name" value="DapA-like"/>
</dbReference>
<dbReference type="Proteomes" id="UP001610335">
    <property type="component" value="Unassembled WGS sequence"/>
</dbReference>
<sequence length="782" mass="85088">MAEEDPNASPKETEPTTVQSPTSTSRYSKHIVLTTYPGQSGVDPVPLEWGADDAKSRGPVVVSRSGAFLKRRNAMGAHGGSYSIYNALAIAAGDLDPEFRPNFINTEPTFNFPWQPAWADKSKIVSMDPFGHDVVKYFREEIRTGWDIRPTMAVTRANMRLAEIGEAIRDGHLEVDGTVVVDSSGEVRVTKVAVEPVWYLPGVAERFGVDEPTLRRTLFEHTGGSYPELITRPDLKVFLPPIGGLTVYIFGPPERVADENVKLALRIHDECNGSDVFQSDICTCRPYLAFGIQEAIREAQNGGSGVVIYFRKEGRALGEVTKYLVYNARKRGGDTADKYFTRTENIAGVRDMRFQALMPDILHWLGIKKIDRMLSMSNMKHDAIVDSGIKIIERIPIPEDMIPDDSRVEIDAKINAGYFTTGKPYTMEELAQVRGRGWEKWEDITVARTRATMGSKSPAVSPQPHIPKPGVWCPAVTFFDHETDTIDLESQKKYFTYLSKTGLAGLVILGTNSEAFLLTREERAQLIATAREAVGPDFPLMAGVGAHSTKQTLELAADAAAAGANYLLVLPPAYFGKATTVNVVKRFFADVARKSPIPVVVYNFPGVCNGVDLDSETITDIVRESASSSPNGISNVVGVKLTCASVGKITRLAATFPSTEFAVYGGQSDFLIGGLSVGSAGCIAAFANVFPRTASKIYDLYTTGKVVEAIELQKKAALAESPCKSGIASTKYATALYTAPLAGIEGAEEKLKPRTPYEEPAEGAKKVVKEIMGGMVEVEKAV</sequence>
<dbReference type="PANTHER" id="PTHR47259">
    <property type="match status" value="1"/>
</dbReference>
<dbReference type="PRINTS" id="PR00146">
    <property type="entry name" value="DHPICSNTHASE"/>
</dbReference>
<dbReference type="CDD" id="cd00641">
    <property type="entry name" value="GTP_cyclohydro2"/>
    <property type="match status" value="1"/>
</dbReference>
<dbReference type="InterPro" id="IPR022163">
    <property type="entry name" value="GTP_CH_N"/>
</dbReference>
<dbReference type="Pfam" id="PF00701">
    <property type="entry name" value="DHDPS"/>
    <property type="match status" value="1"/>
</dbReference>
<protein>
    <submittedName>
        <fullName evidence="8">GTP cyclohydrolase N terminal-domain-containing protein</fullName>
    </submittedName>
</protein>
<dbReference type="EMBL" id="JBFXLS010000093">
    <property type="protein sequence ID" value="KAL2817275.1"/>
    <property type="molecule type" value="Genomic_DNA"/>
</dbReference>
<evidence type="ECO:0000313" key="9">
    <source>
        <dbReference type="Proteomes" id="UP001610335"/>
    </source>
</evidence>
<evidence type="ECO:0000256" key="1">
    <source>
        <dbReference type="ARBA" id="ARBA00008131"/>
    </source>
</evidence>
<keyword evidence="4" id="KW-0342">GTP-binding</keyword>
<dbReference type="InterPro" id="IPR013785">
    <property type="entry name" value="Aldolase_TIM"/>
</dbReference>
<name>A0ABR4HPJ2_9EURO</name>
<dbReference type="InterPro" id="IPR036144">
    <property type="entry name" value="RibA-like_sf"/>
</dbReference>
<keyword evidence="2" id="KW-0547">Nucleotide-binding</keyword>
<comment type="caution">
    <text evidence="8">The sequence shown here is derived from an EMBL/GenBank/DDBJ whole genome shotgun (WGS) entry which is preliminary data.</text>
</comment>
<feature type="compositionally biased region" description="Polar residues" evidence="5">
    <location>
        <begin position="15"/>
        <end position="26"/>
    </location>
</feature>
<dbReference type="SMART" id="SM01130">
    <property type="entry name" value="DHDPS"/>
    <property type="match status" value="1"/>
</dbReference>
<dbReference type="Pfam" id="PF12471">
    <property type="entry name" value="GTP_CH_N"/>
    <property type="match status" value="1"/>
</dbReference>
<evidence type="ECO:0000259" key="7">
    <source>
        <dbReference type="Pfam" id="PF12471"/>
    </source>
</evidence>
<dbReference type="SUPFAM" id="SSF51569">
    <property type="entry name" value="Aldolase"/>
    <property type="match status" value="1"/>
</dbReference>
<evidence type="ECO:0000256" key="2">
    <source>
        <dbReference type="ARBA" id="ARBA00022741"/>
    </source>
</evidence>
<dbReference type="CDD" id="cd00408">
    <property type="entry name" value="DHDPS-like"/>
    <property type="match status" value="1"/>
</dbReference>
<dbReference type="NCBIfam" id="NF005536">
    <property type="entry name" value="PRK07198.1"/>
    <property type="match status" value="1"/>
</dbReference>
<keyword evidence="3" id="KW-0378">Hydrolase</keyword>
<feature type="region of interest" description="Disordered" evidence="5">
    <location>
        <begin position="1"/>
        <end position="26"/>
    </location>
</feature>
<reference evidence="8 9" key="1">
    <citation type="submission" date="2024-07" db="EMBL/GenBank/DDBJ databases">
        <title>Section-level genome sequencing and comparative genomics of Aspergillus sections Usti and Cavernicolus.</title>
        <authorList>
            <consortium name="Lawrence Berkeley National Laboratory"/>
            <person name="Nybo J.L."/>
            <person name="Vesth T.C."/>
            <person name="Theobald S."/>
            <person name="Frisvad J.C."/>
            <person name="Larsen T.O."/>
            <person name="Kjaerboelling I."/>
            <person name="Rothschild-Mancinelli K."/>
            <person name="Lyhne E.K."/>
            <person name="Kogle M.E."/>
            <person name="Barry K."/>
            <person name="Clum A."/>
            <person name="Na H."/>
            <person name="Ledsgaard L."/>
            <person name="Lin J."/>
            <person name="Lipzen A."/>
            <person name="Kuo A."/>
            <person name="Riley R."/>
            <person name="Mondo S."/>
            <person name="LaButti K."/>
            <person name="Haridas S."/>
            <person name="Pangalinan J."/>
            <person name="Salamov A.A."/>
            <person name="Simmons B.A."/>
            <person name="Magnuson J.K."/>
            <person name="Chen J."/>
            <person name="Drula E."/>
            <person name="Henrissat B."/>
            <person name="Wiebenga A."/>
            <person name="Lubbers R.J."/>
            <person name="Gomes A.C."/>
            <person name="Makela M.R."/>
            <person name="Stajich J."/>
            <person name="Grigoriev I.V."/>
            <person name="Mortensen U.H."/>
            <person name="De vries R.P."/>
            <person name="Baker S.E."/>
            <person name="Andersen M.R."/>
        </authorList>
    </citation>
    <scope>NUCLEOTIDE SEQUENCE [LARGE SCALE GENOMIC DNA]</scope>
    <source>
        <strain evidence="8 9">CBS 600.67</strain>
    </source>
</reference>
<keyword evidence="9" id="KW-1185">Reference proteome</keyword>